<reference evidence="2 3" key="1">
    <citation type="submission" date="2024-04" db="EMBL/GenBank/DDBJ databases">
        <title>Tritrichomonas musculus Genome.</title>
        <authorList>
            <person name="Alves-Ferreira E."/>
            <person name="Grigg M."/>
            <person name="Lorenzi H."/>
            <person name="Galac M."/>
        </authorList>
    </citation>
    <scope>NUCLEOTIDE SEQUENCE [LARGE SCALE GENOMIC DNA]</scope>
    <source>
        <strain evidence="2 3">EAF2021</strain>
    </source>
</reference>
<keyword evidence="3" id="KW-1185">Reference proteome</keyword>
<evidence type="ECO:0000313" key="2">
    <source>
        <dbReference type="EMBL" id="KAK8892127.1"/>
    </source>
</evidence>
<protein>
    <submittedName>
        <fullName evidence="2">RWD domain-containing protein 1</fullName>
    </submittedName>
</protein>
<dbReference type="InterPro" id="IPR040213">
    <property type="entry name" value="GIR2-like"/>
</dbReference>
<dbReference type="Pfam" id="PF05773">
    <property type="entry name" value="RWD"/>
    <property type="match status" value="1"/>
</dbReference>
<comment type="caution">
    <text evidence="2">The sequence shown here is derived from an EMBL/GenBank/DDBJ whole genome shotgun (WGS) entry which is preliminary data.</text>
</comment>
<sequence>MNPFEAEKEELALIYDKDFYIKGKDTVQVDITLGLKHASITFTVPDDYPNSVPKINAELGGISGTQLETQLTKAANTMIGLTMIAYLIGEATDYLNGISDKDEIIQQENIKATPFSREAFLLWLDKFKKEMAQKEAAIPKRMTGRQFFESQPKHTE</sequence>
<dbReference type="PANTHER" id="PTHR12292">
    <property type="entry name" value="RWD DOMAIN-CONTAINING PROTEIN"/>
    <property type="match status" value="1"/>
</dbReference>
<organism evidence="2 3">
    <name type="scientific">Tritrichomonas musculus</name>
    <dbReference type="NCBI Taxonomy" id="1915356"/>
    <lineage>
        <taxon>Eukaryota</taxon>
        <taxon>Metamonada</taxon>
        <taxon>Parabasalia</taxon>
        <taxon>Tritrichomonadida</taxon>
        <taxon>Tritrichomonadidae</taxon>
        <taxon>Tritrichomonas</taxon>
    </lineage>
</organism>
<gene>
    <name evidence="2" type="ORF">M9Y10_029350</name>
</gene>
<feature type="domain" description="RWD" evidence="1">
    <location>
        <begin position="5"/>
        <end position="93"/>
    </location>
</feature>
<dbReference type="Proteomes" id="UP001470230">
    <property type="component" value="Unassembled WGS sequence"/>
</dbReference>
<dbReference type="InterPro" id="IPR006575">
    <property type="entry name" value="RWD_dom"/>
</dbReference>
<dbReference type="InterPro" id="IPR016135">
    <property type="entry name" value="UBQ-conjugating_enzyme/RWD"/>
</dbReference>
<name>A0ABR2KNX2_9EUKA</name>
<dbReference type="SUPFAM" id="SSF54495">
    <property type="entry name" value="UBC-like"/>
    <property type="match status" value="1"/>
</dbReference>
<dbReference type="Gene3D" id="3.10.110.10">
    <property type="entry name" value="Ubiquitin Conjugating Enzyme"/>
    <property type="match status" value="1"/>
</dbReference>
<evidence type="ECO:0000259" key="1">
    <source>
        <dbReference type="Pfam" id="PF05773"/>
    </source>
</evidence>
<evidence type="ECO:0000313" key="3">
    <source>
        <dbReference type="Proteomes" id="UP001470230"/>
    </source>
</evidence>
<accession>A0ABR2KNX2</accession>
<proteinExistence type="predicted"/>
<dbReference type="EMBL" id="JAPFFF010000004">
    <property type="protein sequence ID" value="KAK8892127.1"/>
    <property type="molecule type" value="Genomic_DNA"/>
</dbReference>